<protein>
    <submittedName>
        <fullName evidence="2">Uncharacterized protein</fullName>
    </submittedName>
</protein>
<reference evidence="3" key="1">
    <citation type="submission" date="2016-02" db="EMBL/GenBank/DDBJ databases">
        <title>Draft genome sequence of Microdochium bolleyi, a fungal endophyte of beachgrass.</title>
        <authorList>
            <consortium name="DOE Joint Genome Institute"/>
            <person name="David A.S."/>
            <person name="May G."/>
            <person name="Haridas S."/>
            <person name="Lim J."/>
            <person name="Wang M."/>
            <person name="Labutti K."/>
            <person name="Lipzen A."/>
            <person name="Barry K."/>
            <person name="Grigoriev I.V."/>
        </authorList>
    </citation>
    <scope>NUCLEOTIDE SEQUENCE [LARGE SCALE GENOMIC DNA]</scope>
    <source>
        <strain evidence="3">J235TASD1</strain>
    </source>
</reference>
<feature type="region of interest" description="Disordered" evidence="1">
    <location>
        <begin position="30"/>
        <end position="51"/>
    </location>
</feature>
<organism evidence="2 3">
    <name type="scientific">Microdochium bolleyi</name>
    <dbReference type="NCBI Taxonomy" id="196109"/>
    <lineage>
        <taxon>Eukaryota</taxon>
        <taxon>Fungi</taxon>
        <taxon>Dikarya</taxon>
        <taxon>Ascomycota</taxon>
        <taxon>Pezizomycotina</taxon>
        <taxon>Sordariomycetes</taxon>
        <taxon>Xylariomycetidae</taxon>
        <taxon>Xylariales</taxon>
        <taxon>Microdochiaceae</taxon>
        <taxon>Microdochium</taxon>
    </lineage>
</organism>
<feature type="region of interest" description="Disordered" evidence="1">
    <location>
        <begin position="143"/>
        <end position="162"/>
    </location>
</feature>
<dbReference type="InParanoid" id="A0A136JJZ1"/>
<name>A0A136JJZ1_9PEZI</name>
<proteinExistence type="predicted"/>
<sequence length="181" mass="19529">MSGYAYWPSNLGEVALAVELRSIVADETDATPRHGFGQRSMGAAVNPPGYRDARSRYRRTQYILDPAHAEHAPPSPEQARRSGDVEQGLQSPRKLPAAGAKDTRRDTMSRLPGCWSSSGHSRATRGTLMLAHARVRRHAAVELHSTTQGSWRGGVAPGPSPSTELPLLERLASAILESGLT</sequence>
<dbReference type="AlphaFoldDB" id="A0A136JJZ1"/>
<evidence type="ECO:0000313" key="3">
    <source>
        <dbReference type="Proteomes" id="UP000070501"/>
    </source>
</evidence>
<keyword evidence="3" id="KW-1185">Reference proteome</keyword>
<accession>A0A136JJZ1</accession>
<dbReference type="Proteomes" id="UP000070501">
    <property type="component" value="Unassembled WGS sequence"/>
</dbReference>
<evidence type="ECO:0000256" key="1">
    <source>
        <dbReference type="SAM" id="MobiDB-lite"/>
    </source>
</evidence>
<evidence type="ECO:0000313" key="2">
    <source>
        <dbReference type="EMBL" id="KXJ97447.1"/>
    </source>
</evidence>
<feature type="region of interest" description="Disordered" evidence="1">
    <location>
        <begin position="67"/>
        <end position="121"/>
    </location>
</feature>
<dbReference type="EMBL" id="KQ964245">
    <property type="protein sequence ID" value="KXJ97447.1"/>
    <property type="molecule type" value="Genomic_DNA"/>
</dbReference>
<gene>
    <name evidence="2" type="ORF">Micbo1qcDRAFT_171130</name>
</gene>